<dbReference type="Proteomes" id="UP000027138">
    <property type="component" value="Unassembled WGS sequence"/>
</dbReference>
<dbReference type="EMBL" id="KK914277">
    <property type="protein sequence ID" value="KDP43203.1"/>
    <property type="molecule type" value="Genomic_DNA"/>
</dbReference>
<protein>
    <submittedName>
        <fullName evidence="2">Uncharacterized protein</fullName>
    </submittedName>
</protein>
<reference evidence="2 3" key="1">
    <citation type="journal article" date="2014" name="PLoS ONE">
        <title>Global Analysis of Gene Expression Profiles in Physic Nut (Jatropha curcas L.) Seedlings Exposed to Salt Stress.</title>
        <authorList>
            <person name="Zhang L."/>
            <person name="Zhang C."/>
            <person name="Wu P."/>
            <person name="Chen Y."/>
            <person name="Li M."/>
            <person name="Jiang H."/>
            <person name="Wu G."/>
        </authorList>
    </citation>
    <scope>NUCLEOTIDE SEQUENCE [LARGE SCALE GENOMIC DNA]</scope>
    <source>
        <strain evidence="3">cv. GZQX0401</strain>
        <tissue evidence="2">Young leaves</tissue>
    </source>
</reference>
<evidence type="ECO:0000313" key="3">
    <source>
        <dbReference type="Proteomes" id="UP000027138"/>
    </source>
</evidence>
<sequence length="163" mass="18643">MGVLDFIYATAHSVSQNSKKHVDNFFSTSYSYGCAAAGQIGNAVQKLNRQLQKEDTRRIAADVAKNPPVFACRYGLKTVLPEELVNIVVPPSAYAVNKLMNLENKELMKLKSELDDHKQEVKELRVVTKKMEKELESLRKDQDHKLERQRKYQNHKKVSILIS</sequence>
<gene>
    <name evidence="2" type="ORF">JCGZ_22755</name>
</gene>
<accession>A0A067L7N1</accession>
<dbReference type="AlphaFoldDB" id="A0A067L7N1"/>
<feature type="coiled-coil region" evidence="1">
    <location>
        <begin position="100"/>
        <end position="148"/>
    </location>
</feature>
<keyword evidence="1" id="KW-0175">Coiled coil</keyword>
<organism evidence="2 3">
    <name type="scientific">Jatropha curcas</name>
    <name type="common">Barbados nut</name>
    <dbReference type="NCBI Taxonomy" id="180498"/>
    <lineage>
        <taxon>Eukaryota</taxon>
        <taxon>Viridiplantae</taxon>
        <taxon>Streptophyta</taxon>
        <taxon>Embryophyta</taxon>
        <taxon>Tracheophyta</taxon>
        <taxon>Spermatophyta</taxon>
        <taxon>Magnoliopsida</taxon>
        <taxon>eudicotyledons</taxon>
        <taxon>Gunneridae</taxon>
        <taxon>Pentapetalae</taxon>
        <taxon>rosids</taxon>
        <taxon>fabids</taxon>
        <taxon>Malpighiales</taxon>
        <taxon>Euphorbiaceae</taxon>
        <taxon>Crotonoideae</taxon>
        <taxon>Jatropheae</taxon>
        <taxon>Jatropha</taxon>
    </lineage>
</organism>
<evidence type="ECO:0000256" key="1">
    <source>
        <dbReference type="SAM" id="Coils"/>
    </source>
</evidence>
<evidence type="ECO:0000313" key="2">
    <source>
        <dbReference type="EMBL" id="KDP43203.1"/>
    </source>
</evidence>
<name>A0A067L7N1_JATCU</name>
<proteinExistence type="predicted"/>
<keyword evidence="3" id="KW-1185">Reference proteome</keyword>